<gene>
    <name evidence="3" type="primary">LOC109465192</name>
</gene>
<dbReference type="OrthoDB" id="10409007at2759"/>
<evidence type="ECO:0000256" key="1">
    <source>
        <dbReference type="SAM" id="SignalP"/>
    </source>
</evidence>
<evidence type="ECO:0000313" key="3">
    <source>
        <dbReference type="RefSeq" id="XP_019617897.1"/>
    </source>
</evidence>
<dbReference type="RefSeq" id="XP_019617897.1">
    <property type="nucleotide sequence ID" value="XM_019762338.1"/>
</dbReference>
<dbReference type="GeneID" id="109465192"/>
<keyword evidence="1" id="KW-0732">Signal</keyword>
<dbReference type="Proteomes" id="UP000515135">
    <property type="component" value="Unplaced"/>
</dbReference>
<protein>
    <submittedName>
        <fullName evidence="3">Uncharacterized protein LOC109465192</fullName>
    </submittedName>
</protein>
<sequence>MVRCLFSVLAPFLIQYVLFGANGGCSADSGTDRQQLTMGWKNTTKPCMLRDGRTALDIAVPINSATGTPVGSVFLTGRLDTDVTLDVTYTDRGNVKKKYLDLNVTSEHRAVLVLSETGAEEVKINRLNNTMAILRCKVESTGQMVEYPITLSVQANPTKFFSVSKKSICVCRLKW</sequence>
<reference evidence="3" key="1">
    <citation type="submission" date="2025-08" db="UniProtKB">
        <authorList>
            <consortium name="RefSeq"/>
        </authorList>
    </citation>
    <scope>IDENTIFICATION</scope>
    <source>
        <tissue evidence="3">Gonad</tissue>
    </source>
</reference>
<dbReference type="AlphaFoldDB" id="A0A6P4YGJ6"/>
<evidence type="ECO:0000313" key="2">
    <source>
        <dbReference type="Proteomes" id="UP000515135"/>
    </source>
</evidence>
<dbReference type="KEGG" id="bbel:109465192"/>
<name>A0A6P4YGJ6_BRABE</name>
<proteinExistence type="predicted"/>
<feature type="signal peptide" evidence="1">
    <location>
        <begin position="1"/>
        <end position="27"/>
    </location>
</feature>
<keyword evidence="2" id="KW-1185">Reference proteome</keyword>
<organism evidence="2 3">
    <name type="scientific">Branchiostoma belcheri</name>
    <name type="common">Amphioxus</name>
    <dbReference type="NCBI Taxonomy" id="7741"/>
    <lineage>
        <taxon>Eukaryota</taxon>
        <taxon>Metazoa</taxon>
        <taxon>Chordata</taxon>
        <taxon>Cephalochordata</taxon>
        <taxon>Leptocardii</taxon>
        <taxon>Amphioxiformes</taxon>
        <taxon>Branchiostomatidae</taxon>
        <taxon>Branchiostoma</taxon>
    </lineage>
</organism>
<accession>A0A6P4YGJ6</accession>
<feature type="chain" id="PRO_5027798589" evidence="1">
    <location>
        <begin position="28"/>
        <end position="175"/>
    </location>
</feature>